<name>A0A8A4TS87_SULCO</name>
<organism evidence="1 2">
    <name type="scientific">Sulfidibacter corallicola</name>
    <dbReference type="NCBI Taxonomy" id="2818388"/>
    <lineage>
        <taxon>Bacteria</taxon>
        <taxon>Pseudomonadati</taxon>
        <taxon>Acidobacteriota</taxon>
        <taxon>Holophagae</taxon>
        <taxon>Acanthopleuribacterales</taxon>
        <taxon>Acanthopleuribacteraceae</taxon>
        <taxon>Sulfidibacter</taxon>
    </lineage>
</organism>
<dbReference type="RefSeq" id="WP_237382938.1">
    <property type="nucleotide sequence ID" value="NZ_CP071793.1"/>
</dbReference>
<accession>A0A8A4TS87</accession>
<dbReference type="EMBL" id="CP071793">
    <property type="protein sequence ID" value="QTD52839.1"/>
    <property type="molecule type" value="Genomic_DNA"/>
</dbReference>
<sequence>MEKILECCPVCRAKVRGDRTCARCGAELGLLIQVGEMAASLERAAVQALVAGDLDEAESALVQAARLRVSPFGQALLAFVAELRRQPVHYDPERAAEAGQATPGKLAGIKKFFTRFTGKRGDKT</sequence>
<keyword evidence="2" id="KW-1185">Reference proteome</keyword>
<dbReference type="AlphaFoldDB" id="A0A8A4TS87"/>
<dbReference type="Proteomes" id="UP000663929">
    <property type="component" value="Chromosome"/>
</dbReference>
<evidence type="ECO:0000313" key="2">
    <source>
        <dbReference type="Proteomes" id="UP000663929"/>
    </source>
</evidence>
<evidence type="ECO:0000313" key="1">
    <source>
        <dbReference type="EMBL" id="QTD52839.1"/>
    </source>
</evidence>
<reference evidence="1" key="1">
    <citation type="submission" date="2021-03" db="EMBL/GenBank/DDBJ databases">
        <title>Acanthopleuribacteraceae sp. M133.</title>
        <authorList>
            <person name="Wang G."/>
        </authorList>
    </citation>
    <scope>NUCLEOTIDE SEQUENCE</scope>
    <source>
        <strain evidence="1">M133</strain>
    </source>
</reference>
<dbReference type="KEGG" id="scor:J3U87_10210"/>
<protein>
    <submittedName>
        <fullName evidence="1">Uncharacterized protein</fullName>
    </submittedName>
</protein>
<gene>
    <name evidence="1" type="ORF">J3U87_10210</name>
</gene>
<proteinExistence type="predicted"/>